<dbReference type="SUPFAM" id="SSF51735">
    <property type="entry name" value="NAD(P)-binding Rossmann-fold domains"/>
    <property type="match status" value="1"/>
</dbReference>
<evidence type="ECO:0000313" key="3">
    <source>
        <dbReference type="EMBL" id="OLP06132.1"/>
    </source>
</evidence>
<dbReference type="Gene3D" id="3.40.50.720">
    <property type="entry name" value="NAD(P)-binding Rossmann-like Domain"/>
    <property type="match status" value="1"/>
</dbReference>
<proteinExistence type="predicted"/>
<keyword evidence="4" id="KW-1185">Reference proteome</keyword>
<dbReference type="Pfam" id="PF08240">
    <property type="entry name" value="ADH_N"/>
    <property type="match status" value="1"/>
</dbReference>
<dbReference type="AlphaFoldDB" id="A0A1Q8YDV2"/>
<keyword evidence="1 3" id="KW-0560">Oxidoreductase</keyword>
<organism evidence="3 4">
    <name type="scientific">Rhodoferax antarcticus ANT.BR</name>
    <dbReference type="NCBI Taxonomy" id="1111071"/>
    <lineage>
        <taxon>Bacteria</taxon>
        <taxon>Pseudomonadati</taxon>
        <taxon>Pseudomonadota</taxon>
        <taxon>Betaproteobacteria</taxon>
        <taxon>Burkholderiales</taxon>
        <taxon>Comamonadaceae</taxon>
        <taxon>Rhodoferax</taxon>
    </lineage>
</organism>
<dbReference type="Gene3D" id="3.90.180.10">
    <property type="entry name" value="Medium-chain alcohol dehydrogenases, catalytic domain"/>
    <property type="match status" value="2"/>
</dbReference>
<dbReference type="InterPro" id="IPR013154">
    <property type="entry name" value="ADH-like_N"/>
</dbReference>
<dbReference type="InterPro" id="IPR036291">
    <property type="entry name" value="NAD(P)-bd_dom_sf"/>
</dbReference>
<sequence>MKAQAIVFQQPEHLSVLSLDLPELADHQILVQVEYSGISTGTERLLWDGSMPPFPGMGYPLVPGYETVGRVVKVAGESSLEVGQRVFVPGANCFQGVRNLFGGAASDLVIPHDRAIPVPDGLAEQAVLLALAATAYHAVAGGGKREVITSPDLIVGHGVMGRLLARLTVASGAPAPTVWETQNVRMSGAQGYNVVHPDEDLRKDYKAIYDVSGDSNLLDKLILRLAPGGEVVLAGFYTKDLHFAYAPAFMREAQIRTAAEWKRADLLAVTELVTTGRLSLEGLITHHQSPRNALAAYKVAFGDPLCLKMIMDWSAHA</sequence>
<dbReference type="RefSeq" id="WP_075586637.1">
    <property type="nucleotide sequence ID" value="NZ_MSYM01000013.1"/>
</dbReference>
<dbReference type="EMBL" id="MSYM01000013">
    <property type="protein sequence ID" value="OLP06132.1"/>
    <property type="molecule type" value="Genomic_DNA"/>
</dbReference>
<dbReference type="SUPFAM" id="SSF50129">
    <property type="entry name" value="GroES-like"/>
    <property type="match status" value="1"/>
</dbReference>
<dbReference type="CDD" id="cd08255">
    <property type="entry name" value="2-desacetyl-2-hydroxyethyl_bacteriochlorophyllide_like"/>
    <property type="match status" value="1"/>
</dbReference>
<dbReference type="GO" id="GO:0036354">
    <property type="term" value="F:bacteriochlorophyllide-a dehydrogenase activity"/>
    <property type="evidence" value="ECO:0007669"/>
    <property type="project" value="InterPro"/>
</dbReference>
<reference evidence="3 4" key="1">
    <citation type="submission" date="2017-01" db="EMBL/GenBank/DDBJ databases">
        <title>Genome sequence of Rhodoferax antarcticus ANT.BR, a psychrophilic purple nonsulfur bacterium from an Antarctic microbial mat.</title>
        <authorList>
            <person name="Baker J."/>
            <person name="Riester C."/>
            <person name="Skinner B."/>
            <person name="Newell A."/>
            <person name="Swingley W."/>
            <person name="Madigan M."/>
            <person name="Jung D."/>
            <person name="Asao M."/>
            <person name="Chen M."/>
            <person name="Loughlin P."/>
            <person name="Pan H."/>
            <person name="Lin S."/>
            <person name="Li N."/>
            <person name="Shaw J."/>
            <person name="Prado M."/>
            <person name="Sherman C."/>
            <person name="Li X."/>
            <person name="Tang J."/>
            <person name="Blankenship R."/>
            <person name="Zhao T."/>
            <person name="Touchman J."/>
            <person name="Sattley M."/>
        </authorList>
    </citation>
    <scope>NUCLEOTIDE SEQUENCE [LARGE SCALE GENOMIC DNA]</scope>
    <source>
        <strain evidence="3 4">ANT.BR</strain>
    </source>
</reference>
<comment type="caution">
    <text evidence="3">The sequence shown here is derived from an EMBL/GenBank/DDBJ whole genome shotgun (WGS) entry which is preliminary data.</text>
</comment>
<dbReference type="STRING" id="81479.RA876_05995"/>
<name>A0A1Q8YDV2_9BURK</name>
<protein>
    <submittedName>
        <fullName evidence="3">3-hydroxyethyl bacteriochlorophyllide a dehydrogenase, BchC</fullName>
        <ecNumber evidence="3">1.-.-.-</ecNumber>
    </submittedName>
</protein>
<dbReference type="PANTHER" id="PTHR43189">
    <property type="entry name" value="ZINC-TYPE ALCOHOL DEHYDROGENASE-LIKE PROTEIN C1198.01-RELATED"/>
    <property type="match status" value="1"/>
</dbReference>
<dbReference type="NCBIfam" id="TIGR01202">
    <property type="entry name" value="bchC"/>
    <property type="match status" value="1"/>
</dbReference>
<accession>A0A1Q8YDV2</accession>
<evidence type="ECO:0000256" key="1">
    <source>
        <dbReference type="ARBA" id="ARBA00023002"/>
    </source>
</evidence>
<feature type="domain" description="Alcohol dehydrogenase-like N-terminal" evidence="2">
    <location>
        <begin position="26"/>
        <end position="120"/>
    </location>
</feature>
<dbReference type="InterPro" id="IPR011032">
    <property type="entry name" value="GroES-like_sf"/>
</dbReference>
<dbReference type="PANTHER" id="PTHR43189:SF1">
    <property type="entry name" value="ZINC-TYPE ALCOHOL DEHYDROGENASE-LIKE PROTEIN C1198.01"/>
    <property type="match status" value="1"/>
</dbReference>
<evidence type="ECO:0000313" key="4">
    <source>
        <dbReference type="Proteomes" id="UP000185911"/>
    </source>
</evidence>
<dbReference type="InterPro" id="IPR005903">
    <property type="entry name" value="BchC"/>
</dbReference>
<dbReference type="Proteomes" id="UP000185911">
    <property type="component" value="Unassembled WGS sequence"/>
</dbReference>
<evidence type="ECO:0000259" key="2">
    <source>
        <dbReference type="Pfam" id="PF08240"/>
    </source>
</evidence>
<gene>
    <name evidence="3" type="primary">bchC</name>
    <name evidence="3" type="ORF">BLL52_2363</name>
</gene>
<dbReference type="EC" id="1.-.-.-" evidence="3"/>